<dbReference type="Pfam" id="PF01730">
    <property type="entry name" value="UreF"/>
    <property type="match status" value="1"/>
</dbReference>
<evidence type="ECO:0000256" key="2">
    <source>
        <dbReference type="ARBA" id="ARBA00023186"/>
    </source>
</evidence>
<sequence>MQGALLPLMVWLSPAFPVGGFAYSHGLEWAFEAGDLTDAEGLADWLDALVEHGALRNDLILFAAAWRASGEGDAAALRKVGELALALANSAERRLEAVTQGNAFVSAIAASWPWAAIEALRAAWPGDVAYPVAVGAAASGHGLPLQSSLEAFALAFVANLVSAAVRLGIVGQTDGQRVIARLAPALHEAAVRAEGMGLDDLGGCVFRSDLASLRHETQYSRLFRS</sequence>
<keyword evidence="2 3" id="KW-0143">Chaperone</keyword>
<comment type="function">
    <text evidence="3">Required for maturation of urease via the functional incorporation of the urease nickel metallocenter.</text>
</comment>
<evidence type="ECO:0000256" key="1">
    <source>
        <dbReference type="ARBA" id="ARBA00022988"/>
    </source>
</evidence>
<dbReference type="PANTHER" id="PTHR33620:SF1">
    <property type="entry name" value="UREASE ACCESSORY PROTEIN F"/>
    <property type="match status" value="1"/>
</dbReference>
<keyword evidence="1 3" id="KW-0996">Nickel insertion</keyword>
<gene>
    <name evidence="3" type="primary">ureF</name>
    <name evidence="4" type="ORF">ACFPOB_08955</name>
</gene>
<dbReference type="HAMAP" id="MF_01385">
    <property type="entry name" value="UreF"/>
    <property type="match status" value="1"/>
</dbReference>
<dbReference type="RefSeq" id="WP_377797596.1">
    <property type="nucleotide sequence ID" value="NZ_JBHSLW010000010.1"/>
</dbReference>
<evidence type="ECO:0000313" key="4">
    <source>
        <dbReference type="EMBL" id="MFC5419691.1"/>
    </source>
</evidence>
<reference evidence="5" key="1">
    <citation type="journal article" date="2019" name="Int. J. Syst. Evol. Microbiol.">
        <title>The Global Catalogue of Microorganisms (GCM) 10K type strain sequencing project: providing services to taxonomists for standard genome sequencing and annotation.</title>
        <authorList>
            <consortium name="The Broad Institute Genomics Platform"/>
            <consortium name="The Broad Institute Genome Sequencing Center for Infectious Disease"/>
            <person name="Wu L."/>
            <person name="Ma J."/>
        </authorList>
    </citation>
    <scope>NUCLEOTIDE SEQUENCE [LARGE SCALE GENOMIC DNA]</scope>
    <source>
        <strain evidence="5">NCAIM B.01391</strain>
    </source>
</reference>
<dbReference type="Gene3D" id="1.10.4190.10">
    <property type="entry name" value="Urease accessory protein UreF"/>
    <property type="match status" value="1"/>
</dbReference>
<name>A0ABW0IRC8_9HYPH</name>
<protein>
    <recommendedName>
        <fullName evidence="3">Urease accessory protein UreF</fullName>
    </recommendedName>
</protein>
<dbReference type="InterPro" id="IPR038277">
    <property type="entry name" value="UreF_sf"/>
</dbReference>
<keyword evidence="3" id="KW-0963">Cytoplasm</keyword>
<evidence type="ECO:0000313" key="5">
    <source>
        <dbReference type="Proteomes" id="UP001596053"/>
    </source>
</evidence>
<comment type="subcellular location">
    <subcellularLocation>
        <location evidence="3">Cytoplasm</location>
    </subcellularLocation>
</comment>
<accession>A0ABW0IRC8</accession>
<dbReference type="Proteomes" id="UP001596053">
    <property type="component" value="Unassembled WGS sequence"/>
</dbReference>
<dbReference type="InterPro" id="IPR002639">
    <property type="entry name" value="UreF"/>
</dbReference>
<dbReference type="PIRSF" id="PIRSF009467">
    <property type="entry name" value="Ureas_acces_UreF"/>
    <property type="match status" value="1"/>
</dbReference>
<dbReference type="PANTHER" id="PTHR33620">
    <property type="entry name" value="UREASE ACCESSORY PROTEIN F"/>
    <property type="match status" value="1"/>
</dbReference>
<organism evidence="4 5">
    <name type="scientific">Bosea eneae</name>
    <dbReference type="NCBI Taxonomy" id="151454"/>
    <lineage>
        <taxon>Bacteria</taxon>
        <taxon>Pseudomonadati</taxon>
        <taxon>Pseudomonadota</taxon>
        <taxon>Alphaproteobacteria</taxon>
        <taxon>Hyphomicrobiales</taxon>
        <taxon>Boseaceae</taxon>
        <taxon>Bosea</taxon>
    </lineage>
</organism>
<evidence type="ECO:0000256" key="3">
    <source>
        <dbReference type="HAMAP-Rule" id="MF_01385"/>
    </source>
</evidence>
<comment type="caution">
    <text evidence="4">The sequence shown here is derived from an EMBL/GenBank/DDBJ whole genome shotgun (WGS) entry which is preliminary data.</text>
</comment>
<proteinExistence type="inferred from homology"/>
<comment type="subunit">
    <text evidence="3">UreD, UreF and UreG form a complex that acts as a GTP-hydrolysis-dependent molecular chaperone, activating the urease apoprotein by helping to assemble the nickel containing metallocenter of UreC. The UreE protein probably delivers the nickel.</text>
</comment>
<keyword evidence="5" id="KW-1185">Reference proteome</keyword>
<comment type="similarity">
    <text evidence="3">Belongs to the UreF family.</text>
</comment>
<dbReference type="EMBL" id="JBHSLW010000010">
    <property type="protein sequence ID" value="MFC5419691.1"/>
    <property type="molecule type" value="Genomic_DNA"/>
</dbReference>